<sequence>MELQRYSLVTSKKDNVTIEHYYRVNLFIAVIDSSSNIDDACKLVKPYYSLDFTEQEKIQLKLELHHYELVLHNHPQLKNACTLCELCRGL</sequence>
<evidence type="ECO:0000313" key="1">
    <source>
        <dbReference type="EMBL" id="KAJ9563069.1"/>
    </source>
</evidence>
<evidence type="ECO:0000313" key="2">
    <source>
        <dbReference type="Proteomes" id="UP001172457"/>
    </source>
</evidence>
<gene>
    <name evidence="1" type="ORF">OSB04_008229</name>
</gene>
<dbReference type="AlphaFoldDB" id="A0AA38TLE3"/>
<accession>A0AA38TLE3</accession>
<name>A0AA38TLE3_9ASTR</name>
<reference evidence="1" key="1">
    <citation type="submission" date="2023-03" db="EMBL/GenBank/DDBJ databases">
        <title>Chromosome-scale reference genome and RAD-based genetic map of yellow starthistle (Centaurea solstitialis) reveal putative structural variation and QTLs associated with invader traits.</title>
        <authorList>
            <person name="Reatini B."/>
            <person name="Cang F.A."/>
            <person name="Jiang Q."/>
            <person name="Mckibben M.T.W."/>
            <person name="Barker M.S."/>
            <person name="Rieseberg L.H."/>
            <person name="Dlugosch K.M."/>
        </authorList>
    </citation>
    <scope>NUCLEOTIDE SEQUENCE</scope>
    <source>
        <strain evidence="1">CAN-66</strain>
        <tissue evidence="1">Leaf</tissue>
    </source>
</reference>
<dbReference type="EMBL" id="JARYMX010000002">
    <property type="protein sequence ID" value="KAJ9563069.1"/>
    <property type="molecule type" value="Genomic_DNA"/>
</dbReference>
<organism evidence="1 2">
    <name type="scientific">Centaurea solstitialis</name>
    <name type="common">yellow star-thistle</name>
    <dbReference type="NCBI Taxonomy" id="347529"/>
    <lineage>
        <taxon>Eukaryota</taxon>
        <taxon>Viridiplantae</taxon>
        <taxon>Streptophyta</taxon>
        <taxon>Embryophyta</taxon>
        <taxon>Tracheophyta</taxon>
        <taxon>Spermatophyta</taxon>
        <taxon>Magnoliopsida</taxon>
        <taxon>eudicotyledons</taxon>
        <taxon>Gunneridae</taxon>
        <taxon>Pentapetalae</taxon>
        <taxon>asterids</taxon>
        <taxon>campanulids</taxon>
        <taxon>Asterales</taxon>
        <taxon>Asteraceae</taxon>
        <taxon>Carduoideae</taxon>
        <taxon>Cardueae</taxon>
        <taxon>Centaureinae</taxon>
        <taxon>Centaurea</taxon>
    </lineage>
</organism>
<dbReference type="Proteomes" id="UP001172457">
    <property type="component" value="Chromosome 2"/>
</dbReference>
<proteinExistence type="predicted"/>
<keyword evidence="2" id="KW-1185">Reference proteome</keyword>
<protein>
    <submittedName>
        <fullName evidence="1">Uncharacterized protein</fullName>
    </submittedName>
</protein>
<comment type="caution">
    <text evidence="1">The sequence shown here is derived from an EMBL/GenBank/DDBJ whole genome shotgun (WGS) entry which is preliminary data.</text>
</comment>